<dbReference type="Proteomes" id="UP000559182">
    <property type="component" value="Unassembled WGS sequence"/>
</dbReference>
<keyword evidence="3" id="KW-1185">Reference proteome</keyword>
<dbReference type="AlphaFoldDB" id="A0A839N6Z3"/>
<protein>
    <submittedName>
        <fullName evidence="2">ABC-type nitrate/sulfonate/bicarbonate transport system ATPase subunit</fullName>
    </submittedName>
</protein>
<proteinExistence type="predicted"/>
<name>A0A839N6Z3_9MICO</name>
<comment type="caution">
    <text evidence="2">The sequence shown here is derived from an EMBL/GenBank/DDBJ whole genome shotgun (WGS) entry which is preliminary data.</text>
</comment>
<evidence type="ECO:0000256" key="1">
    <source>
        <dbReference type="SAM" id="MobiDB-lite"/>
    </source>
</evidence>
<organism evidence="2 3">
    <name type="scientific">Flexivirga oryzae</name>
    <dbReference type="NCBI Taxonomy" id="1794944"/>
    <lineage>
        <taxon>Bacteria</taxon>
        <taxon>Bacillati</taxon>
        <taxon>Actinomycetota</taxon>
        <taxon>Actinomycetes</taxon>
        <taxon>Micrococcales</taxon>
        <taxon>Dermacoccaceae</taxon>
        <taxon>Flexivirga</taxon>
    </lineage>
</organism>
<accession>A0A839N6Z3</accession>
<gene>
    <name evidence="2" type="ORF">FHU39_000969</name>
</gene>
<evidence type="ECO:0000313" key="2">
    <source>
        <dbReference type="EMBL" id="MBB2890985.1"/>
    </source>
</evidence>
<dbReference type="EMBL" id="JACHVQ010000001">
    <property type="protein sequence ID" value="MBB2890985.1"/>
    <property type="molecule type" value="Genomic_DNA"/>
</dbReference>
<evidence type="ECO:0000313" key="3">
    <source>
        <dbReference type="Proteomes" id="UP000559182"/>
    </source>
</evidence>
<sequence length="59" mass="6635">MAVMTSRPGRIKQIVDIDPPDSTLGGDRRSTPEFVEQRHHIWQLLQDEVAGSRQTVAAH</sequence>
<reference evidence="2 3" key="1">
    <citation type="submission" date="2020-08" db="EMBL/GenBank/DDBJ databases">
        <title>Sequencing the genomes of 1000 actinobacteria strains.</title>
        <authorList>
            <person name="Klenk H.-P."/>
        </authorList>
    </citation>
    <scope>NUCLEOTIDE SEQUENCE [LARGE SCALE GENOMIC DNA]</scope>
    <source>
        <strain evidence="2 3">DSM 105369</strain>
    </source>
</reference>
<feature type="region of interest" description="Disordered" evidence="1">
    <location>
        <begin position="1"/>
        <end position="27"/>
    </location>
</feature>
<dbReference type="RefSeq" id="WP_221185137.1">
    <property type="nucleotide sequence ID" value="NZ_JACHVQ010000001.1"/>
</dbReference>